<sequence length="112" mass="12218">MQLTLFNCCPPPCPCADGGGCYEELPVSVPPHVPLGLSREYDQWEEGAYAGAVEQLQLPDGHRGVSAEITETGSGFGAWLLAAFASVYRNMVVPVHRAFWTDSRCLKHRPEA</sequence>
<dbReference type="EnsemblPlants" id="KQK03601">
    <property type="protein sequence ID" value="KQK03601"/>
    <property type="gene ID" value="BRADI_2g08823v3"/>
</dbReference>
<dbReference type="Proteomes" id="UP000008810">
    <property type="component" value="Chromosome 2"/>
</dbReference>
<proteinExistence type="predicted"/>
<dbReference type="InParanoid" id="A0A0Q3JYN3"/>
<evidence type="ECO:0000313" key="3">
    <source>
        <dbReference type="Proteomes" id="UP000008810"/>
    </source>
</evidence>
<protein>
    <submittedName>
        <fullName evidence="1 2">Uncharacterized protein</fullName>
    </submittedName>
</protein>
<reference evidence="1" key="2">
    <citation type="submission" date="2017-06" db="EMBL/GenBank/DDBJ databases">
        <title>WGS assembly of Brachypodium distachyon.</title>
        <authorList>
            <consortium name="The International Brachypodium Initiative"/>
            <person name="Lucas S."/>
            <person name="Harmon-Smith M."/>
            <person name="Lail K."/>
            <person name="Tice H."/>
            <person name="Grimwood J."/>
            <person name="Bruce D."/>
            <person name="Barry K."/>
            <person name="Shu S."/>
            <person name="Lindquist E."/>
            <person name="Wang M."/>
            <person name="Pitluck S."/>
            <person name="Vogel J.P."/>
            <person name="Garvin D.F."/>
            <person name="Mockler T.C."/>
            <person name="Schmutz J."/>
            <person name="Rokhsar D."/>
            <person name="Bevan M.W."/>
        </authorList>
    </citation>
    <scope>NUCLEOTIDE SEQUENCE</scope>
    <source>
        <strain evidence="1">Bd21</strain>
    </source>
</reference>
<keyword evidence="3" id="KW-1185">Reference proteome</keyword>
<dbReference type="Gramene" id="KQK03601">
    <property type="protein sequence ID" value="KQK03601"/>
    <property type="gene ID" value="BRADI_2g08823v3"/>
</dbReference>
<evidence type="ECO:0000313" key="1">
    <source>
        <dbReference type="EMBL" id="KQK03601.1"/>
    </source>
</evidence>
<accession>A0A0Q3JYN3</accession>
<name>A0A0Q3JYN3_BRADI</name>
<organism evidence="1">
    <name type="scientific">Brachypodium distachyon</name>
    <name type="common">Purple false brome</name>
    <name type="synonym">Trachynia distachya</name>
    <dbReference type="NCBI Taxonomy" id="15368"/>
    <lineage>
        <taxon>Eukaryota</taxon>
        <taxon>Viridiplantae</taxon>
        <taxon>Streptophyta</taxon>
        <taxon>Embryophyta</taxon>
        <taxon>Tracheophyta</taxon>
        <taxon>Spermatophyta</taxon>
        <taxon>Magnoliopsida</taxon>
        <taxon>Liliopsida</taxon>
        <taxon>Poales</taxon>
        <taxon>Poaceae</taxon>
        <taxon>BOP clade</taxon>
        <taxon>Pooideae</taxon>
        <taxon>Stipodae</taxon>
        <taxon>Brachypodieae</taxon>
        <taxon>Brachypodium</taxon>
    </lineage>
</organism>
<dbReference type="AlphaFoldDB" id="A0A0Q3JYN3"/>
<evidence type="ECO:0000313" key="2">
    <source>
        <dbReference type="EnsemblPlants" id="KQK03601"/>
    </source>
</evidence>
<dbReference type="OrthoDB" id="696703at2759"/>
<dbReference type="EMBL" id="CM000881">
    <property type="protein sequence ID" value="KQK03601.1"/>
    <property type="molecule type" value="Genomic_DNA"/>
</dbReference>
<gene>
    <name evidence="1" type="ORF">BRADI_2g08823v3</name>
</gene>
<reference evidence="2" key="3">
    <citation type="submission" date="2018-08" db="UniProtKB">
        <authorList>
            <consortium name="EnsemblPlants"/>
        </authorList>
    </citation>
    <scope>IDENTIFICATION</scope>
    <source>
        <strain evidence="2">cv. Bd21</strain>
    </source>
</reference>
<reference evidence="1 2" key="1">
    <citation type="journal article" date="2010" name="Nature">
        <title>Genome sequencing and analysis of the model grass Brachypodium distachyon.</title>
        <authorList>
            <consortium name="International Brachypodium Initiative"/>
        </authorList>
    </citation>
    <scope>NUCLEOTIDE SEQUENCE [LARGE SCALE GENOMIC DNA]</scope>
    <source>
        <strain evidence="1 2">Bd21</strain>
    </source>
</reference>